<sequence length="428" mass="48432">MIEYSAGKESPTCGTILRRILLQRIFGQRISSNLQNTQPGAAIMKDDGRQGLPFQSVIFKPPGNGEWQIEISRDSLIKGSGYFESMFSENWKQAVNNFPRDADTNSLVISVEDVDRRCVEAAKRFLETEDAQISSVSVGLGTLYFALRYSMTSLCQHCVQYLSKSELLDNSTVIHILDVVLRCCPHSKFLATLPLDLQPSAPPADDQNENCPLIGAHNFARAEGLQLKELKRMCDGLVEKCVKFVEGNTVNVMRGDIWEEASVETVELLLGIDRTTAPNELFFFEAAVSWATYWCKEKNVEITPHNLRDLLPNEVLFSVRFLTMNRDDFIKAAQQVEFSVAESSFIVDTILRKQQNVEMPSQLVPRLSRMISPRIFVSTNPCEFVQIMEPKGRDEISDETKRMLKKNKNKKPGKCLTCVVECLAFFFE</sequence>
<dbReference type="Gene3D" id="3.30.710.10">
    <property type="entry name" value="Potassium Channel Kv1.1, Chain A"/>
    <property type="match status" value="1"/>
</dbReference>
<proteinExistence type="predicted"/>
<evidence type="ECO:0000313" key="2">
    <source>
        <dbReference type="Proteomes" id="UP000678499"/>
    </source>
</evidence>
<protein>
    <submittedName>
        <fullName evidence="1">Uncharacterized protein</fullName>
    </submittedName>
</protein>
<dbReference type="OrthoDB" id="6335872at2759"/>
<dbReference type="Proteomes" id="UP000678499">
    <property type="component" value="Unassembled WGS sequence"/>
</dbReference>
<accession>A0A7R9BXK2</accession>
<reference evidence="1" key="1">
    <citation type="submission" date="2020-11" db="EMBL/GenBank/DDBJ databases">
        <authorList>
            <person name="Tran Van P."/>
        </authorList>
    </citation>
    <scope>NUCLEOTIDE SEQUENCE</scope>
</reference>
<dbReference type="GO" id="GO:0022008">
    <property type="term" value="P:neurogenesis"/>
    <property type="evidence" value="ECO:0007669"/>
    <property type="project" value="TreeGrafter"/>
</dbReference>
<dbReference type="AlphaFoldDB" id="A0A7R9BXK2"/>
<gene>
    <name evidence="1" type="ORF">NMOB1V02_LOCUS10130</name>
</gene>
<dbReference type="PANTHER" id="PTHR45774:SF4">
    <property type="entry name" value="AXUNDEAD, ISOFORM F"/>
    <property type="match status" value="1"/>
</dbReference>
<keyword evidence="2" id="KW-1185">Reference proteome</keyword>
<dbReference type="SUPFAM" id="SSF54695">
    <property type="entry name" value="POZ domain"/>
    <property type="match status" value="1"/>
</dbReference>
<dbReference type="Gene3D" id="1.25.40.420">
    <property type="match status" value="1"/>
</dbReference>
<dbReference type="EMBL" id="CAJPEX010003921">
    <property type="protein sequence ID" value="CAG0922658.1"/>
    <property type="molecule type" value="Genomic_DNA"/>
</dbReference>
<name>A0A7R9BXK2_9CRUS</name>
<evidence type="ECO:0000313" key="1">
    <source>
        <dbReference type="EMBL" id="CAD7282506.1"/>
    </source>
</evidence>
<dbReference type="EMBL" id="OA885958">
    <property type="protein sequence ID" value="CAD7282506.1"/>
    <property type="molecule type" value="Genomic_DNA"/>
</dbReference>
<organism evidence="1">
    <name type="scientific">Notodromas monacha</name>
    <dbReference type="NCBI Taxonomy" id="399045"/>
    <lineage>
        <taxon>Eukaryota</taxon>
        <taxon>Metazoa</taxon>
        <taxon>Ecdysozoa</taxon>
        <taxon>Arthropoda</taxon>
        <taxon>Crustacea</taxon>
        <taxon>Oligostraca</taxon>
        <taxon>Ostracoda</taxon>
        <taxon>Podocopa</taxon>
        <taxon>Podocopida</taxon>
        <taxon>Cypridocopina</taxon>
        <taxon>Cypridoidea</taxon>
        <taxon>Cyprididae</taxon>
        <taxon>Notodromas</taxon>
    </lineage>
</organism>
<dbReference type="PANTHER" id="PTHR45774">
    <property type="entry name" value="BTB/POZ DOMAIN-CONTAINING"/>
    <property type="match status" value="1"/>
</dbReference>
<dbReference type="InterPro" id="IPR011333">
    <property type="entry name" value="SKP1/BTB/POZ_sf"/>
</dbReference>
<dbReference type="GO" id="GO:0005829">
    <property type="term" value="C:cytosol"/>
    <property type="evidence" value="ECO:0007669"/>
    <property type="project" value="TreeGrafter"/>
</dbReference>